<organism evidence="1 2">
    <name type="scientific">Diphasiastrum complanatum</name>
    <name type="common">Issler's clubmoss</name>
    <name type="synonym">Lycopodium complanatum</name>
    <dbReference type="NCBI Taxonomy" id="34168"/>
    <lineage>
        <taxon>Eukaryota</taxon>
        <taxon>Viridiplantae</taxon>
        <taxon>Streptophyta</taxon>
        <taxon>Embryophyta</taxon>
        <taxon>Tracheophyta</taxon>
        <taxon>Lycopodiopsida</taxon>
        <taxon>Lycopodiales</taxon>
        <taxon>Lycopodiaceae</taxon>
        <taxon>Lycopodioideae</taxon>
        <taxon>Diphasiastrum</taxon>
    </lineage>
</organism>
<evidence type="ECO:0000313" key="2">
    <source>
        <dbReference type="Proteomes" id="UP001162992"/>
    </source>
</evidence>
<comment type="caution">
    <text evidence="1">The sequence shown here is derived from an EMBL/GenBank/DDBJ whole genome shotgun (WGS) entry which is preliminary data.</text>
</comment>
<accession>A0ACC2D3U8</accession>
<keyword evidence="2" id="KW-1185">Reference proteome</keyword>
<dbReference type="Proteomes" id="UP001162992">
    <property type="component" value="Chromosome 7"/>
</dbReference>
<dbReference type="EMBL" id="CM055098">
    <property type="protein sequence ID" value="KAJ7548941.1"/>
    <property type="molecule type" value="Genomic_DNA"/>
</dbReference>
<evidence type="ECO:0000313" key="1">
    <source>
        <dbReference type="EMBL" id="KAJ7548941.1"/>
    </source>
</evidence>
<name>A0ACC2D3U8_DIPCM</name>
<sequence>MNHLHLTLILTCSVFFFAPAHSCSRSTRTCPAKKTFFLAVSSLHVASDRPFARFAWQFPLRQPFFRWCWPYDPPKRPVQISGRFIFLITSSYKSTNNVEGLLLLQAGVSS</sequence>
<proteinExistence type="predicted"/>
<gene>
    <name evidence="1" type="ORF">O6H91_07G034000</name>
</gene>
<reference evidence="2" key="1">
    <citation type="journal article" date="2024" name="Proc. Natl. Acad. Sci. U.S.A.">
        <title>Extraordinary preservation of gene collinearity over three hundred million years revealed in homosporous lycophytes.</title>
        <authorList>
            <person name="Li C."/>
            <person name="Wickell D."/>
            <person name="Kuo L.Y."/>
            <person name="Chen X."/>
            <person name="Nie B."/>
            <person name="Liao X."/>
            <person name="Peng D."/>
            <person name="Ji J."/>
            <person name="Jenkins J."/>
            <person name="Williams M."/>
            <person name="Shu S."/>
            <person name="Plott C."/>
            <person name="Barry K."/>
            <person name="Rajasekar S."/>
            <person name="Grimwood J."/>
            <person name="Han X."/>
            <person name="Sun S."/>
            <person name="Hou Z."/>
            <person name="He W."/>
            <person name="Dai G."/>
            <person name="Sun C."/>
            <person name="Schmutz J."/>
            <person name="Leebens-Mack J.H."/>
            <person name="Li F.W."/>
            <person name="Wang L."/>
        </authorList>
    </citation>
    <scope>NUCLEOTIDE SEQUENCE [LARGE SCALE GENOMIC DNA]</scope>
    <source>
        <strain evidence="2">cv. PW_Plant_1</strain>
    </source>
</reference>
<protein>
    <submittedName>
        <fullName evidence="1">Uncharacterized protein</fullName>
    </submittedName>
</protein>